<dbReference type="Pfam" id="PF01266">
    <property type="entry name" value="DAO"/>
    <property type="match status" value="1"/>
</dbReference>
<evidence type="ECO:0000313" key="5">
    <source>
        <dbReference type="EMBL" id="KAK0172323.1"/>
    </source>
</evidence>
<dbReference type="InterPro" id="IPR006076">
    <property type="entry name" value="FAD-dep_OxRdtase"/>
</dbReference>
<dbReference type="GO" id="GO:0032981">
    <property type="term" value="P:mitochondrial respiratory chain complex I assembly"/>
    <property type="evidence" value="ECO:0007669"/>
    <property type="project" value="TreeGrafter"/>
</dbReference>
<dbReference type="Proteomes" id="UP001168990">
    <property type="component" value="Unassembled WGS sequence"/>
</dbReference>
<name>A0AA39FML2_9HYME</name>
<dbReference type="GO" id="GO:0016491">
    <property type="term" value="F:oxidoreductase activity"/>
    <property type="evidence" value="ECO:0007669"/>
    <property type="project" value="UniProtKB-KW"/>
</dbReference>
<evidence type="ECO:0000256" key="3">
    <source>
        <dbReference type="ARBA" id="ARBA00046185"/>
    </source>
</evidence>
<reference evidence="5" key="2">
    <citation type="submission" date="2023-03" db="EMBL/GenBank/DDBJ databases">
        <authorList>
            <person name="Inwood S.N."/>
            <person name="Skelly J.G."/>
            <person name="Guhlin J."/>
            <person name="Harrop T.W.R."/>
            <person name="Goldson S.G."/>
            <person name="Dearden P.K."/>
        </authorList>
    </citation>
    <scope>NUCLEOTIDE SEQUENCE</scope>
    <source>
        <strain evidence="5">Irish</strain>
        <tissue evidence="5">Whole body</tissue>
    </source>
</reference>
<protein>
    <recommendedName>
        <fullName evidence="2">FAD-dependent oxidoreductase domain-containing protein 1</fullName>
    </recommendedName>
</protein>
<sequence length="515" mass="57975">MLKYIVRSANQLSRQNCRSLQSSVILNNKEDESKKESDKKIWETEFEEEDPFARTYRVMNKQMRELKNNILFWRDSSPVDRDEWGVDSTNLHTHVDVVIIGSGAIANSAAYWIKQRSGESLSTLVIEPETKNDVTSLVSSAGGFRQQYSMEENIEMSLFTAEFLRKINYYLGIEGQPPIDINYRPFGCLQLATEAGAEQLEFNSKLQNSKGAKNQIFTAAQLKLKFPWLNTDNIALGCLGLCNEGWFDSEVLVEAMKRKAIALGVEYATGEVKGFVFNKTPNVPISSHYKEEDYRSTHHVVIKTADGSKRVVQFAEIVLAAGHDTGRIARLAKIGKCSGMLSVPLPVVPRKRHIYYANAPGGPGLNTPITFDPSGCFFKRTDLVNNYIVGRNPQHPSEEPSIHDLSVDPNYFYDHVWPALSYRVPSFENIKVTSTHTAYYDHCTYDETGIVGHHPVYNNMIFAAGFGANSIQHSPAIGRAVSEIILDCRFRTIDLTLFGFDRFMSEEPQIEAKIA</sequence>
<accession>A0AA39FML2</accession>
<organism evidence="5 6">
    <name type="scientific">Microctonus aethiopoides</name>
    <dbReference type="NCBI Taxonomy" id="144406"/>
    <lineage>
        <taxon>Eukaryota</taxon>
        <taxon>Metazoa</taxon>
        <taxon>Ecdysozoa</taxon>
        <taxon>Arthropoda</taxon>
        <taxon>Hexapoda</taxon>
        <taxon>Insecta</taxon>
        <taxon>Pterygota</taxon>
        <taxon>Neoptera</taxon>
        <taxon>Endopterygota</taxon>
        <taxon>Hymenoptera</taxon>
        <taxon>Apocrita</taxon>
        <taxon>Ichneumonoidea</taxon>
        <taxon>Braconidae</taxon>
        <taxon>Euphorinae</taxon>
        <taxon>Microctonus</taxon>
    </lineage>
</organism>
<dbReference type="PANTHER" id="PTHR13847:SF287">
    <property type="entry name" value="FAD-DEPENDENT OXIDOREDUCTASE DOMAIN-CONTAINING PROTEIN 1"/>
    <property type="match status" value="1"/>
</dbReference>
<dbReference type="SUPFAM" id="SSF51905">
    <property type="entry name" value="FAD/NAD(P)-binding domain"/>
    <property type="match status" value="1"/>
</dbReference>
<gene>
    <name evidence="5" type="ORF">PV328_005658</name>
</gene>
<keyword evidence="1" id="KW-0560">Oxidoreductase</keyword>
<comment type="function">
    <text evidence="3">Required for the assembly of the mitochondrial membrane respiratory chain NADH dehydrogenase (Complex I). Involved in mid-late stages of complex I assembly.</text>
</comment>
<dbReference type="Gene3D" id="3.50.50.60">
    <property type="entry name" value="FAD/NAD(P)-binding domain"/>
    <property type="match status" value="1"/>
</dbReference>
<dbReference type="AlphaFoldDB" id="A0AA39FML2"/>
<feature type="domain" description="FAD dependent oxidoreductase" evidence="4">
    <location>
        <begin position="96"/>
        <end position="483"/>
    </location>
</feature>
<proteinExistence type="predicted"/>
<evidence type="ECO:0000313" key="6">
    <source>
        <dbReference type="Proteomes" id="UP001168990"/>
    </source>
</evidence>
<dbReference type="Gene3D" id="3.30.9.10">
    <property type="entry name" value="D-Amino Acid Oxidase, subunit A, domain 2"/>
    <property type="match status" value="1"/>
</dbReference>
<dbReference type="PANTHER" id="PTHR13847">
    <property type="entry name" value="SARCOSINE DEHYDROGENASE-RELATED"/>
    <property type="match status" value="1"/>
</dbReference>
<comment type="caution">
    <text evidence="5">The sequence shown here is derived from an EMBL/GenBank/DDBJ whole genome shotgun (WGS) entry which is preliminary data.</text>
</comment>
<keyword evidence="6" id="KW-1185">Reference proteome</keyword>
<reference evidence="5" key="1">
    <citation type="journal article" date="2023" name="bioRxiv">
        <title>Scaffold-level genome assemblies of two parasitoid biocontrol wasps reveal the parthenogenesis mechanism and an associated novel virus.</title>
        <authorList>
            <person name="Inwood S."/>
            <person name="Skelly J."/>
            <person name="Guhlin J."/>
            <person name="Harrop T."/>
            <person name="Goldson S."/>
            <person name="Dearden P."/>
        </authorList>
    </citation>
    <scope>NUCLEOTIDE SEQUENCE</scope>
    <source>
        <strain evidence="5">Irish</strain>
        <tissue evidence="5">Whole body</tissue>
    </source>
</reference>
<evidence type="ECO:0000256" key="1">
    <source>
        <dbReference type="ARBA" id="ARBA00023002"/>
    </source>
</evidence>
<dbReference type="EMBL" id="JAQQBS010000002">
    <property type="protein sequence ID" value="KAK0172323.1"/>
    <property type="molecule type" value="Genomic_DNA"/>
</dbReference>
<evidence type="ECO:0000259" key="4">
    <source>
        <dbReference type="Pfam" id="PF01266"/>
    </source>
</evidence>
<dbReference type="GO" id="GO:0005739">
    <property type="term" value="C:mitochondrion"/>
    <property type="evidence" value="ECO:0007669"/>
    <property type="project" value="GOC"/>
</dbReference>
<dbReference type="InterPro" id="IPR036188">
    <property type="entry name" value="FAD/NAD-bd_sf"/>
</dbReference>
<evidence type="ECO:0000256" key="2">
    <source>
        <dbReference type="ARBA" id="ARBA00039785"/>
    </source>
</evidence>